<sequence length="205" mass="22751">MTVDLRCGGLRAAVPQAIYAWGLAGPSSTGARRKTLQALRVVHVHGVVPRSRYREDNMERRETKLPGRDKIFTTFTPPLDGSSATRPLKLVPPGDQTTPMGKLDLILQEIRESRAAMETQLGTLAADISIIRDEHHKLTDRVHTTEKTLVTIEPSLDEQVSIMVQLHKQVELLQTERKMLKVVRVSGGLSEAVLQTALSLHQVRA</sequence>
<evidence type="ECO:0000313" key="1">
    <source>
        <dbReference type="EMBL" id="KAJ1202341.1"/>
    </source>
</evidence>
<dbReference type="Proteomes" id="UP001066276">
    <property type="component" value="Chromosome 2_1"/>
</dbReference>
<dbReference type="AlphaFoldDB" id="A0AAV7VNC6"/>
<dbReference type="EMBL" id="JANPWB010000003">
    <property type="protein sequence ID" value="KAJ1202341.1"/>
    <property type="molecule type" value="Genomic_DNA"/>
</dbReference>
<gene>
    <name evidence="1" type="ORF">NDU88_006141</name>
</gene>
<protein>
    <submittedName>
        <fullName evidence="1">Uncharacterized protein</fullName>
    </submittedName>
</protein>
<organism evidence="1 2">
    <name type="scientific">Pleurodeles waltl</name>
    <name type="common">Iberian ribbed newt</name>
    <dbReference type="NCBI Taxonomy" id="8319"/>
    <lineage>
        <taxon>Eukaryota</taxon>
        <taxon>Metazoa</taxon>
        <taxon>Chordata</taxon>
        <taxon>Craniata</taxon>
        <taxon>Vertebrata</taxon>
        <taxon>Euteleostomi</taxon>
        <taxon>Amphibia</taxon>
        <taxon>Batrachia</taxon>
        <taxon>Caudata</taxon>
        <taxon>Salamandroidea</taxon>
        <taxon>Salamandridae</taxon>
        <taxon>Pleurodelinae</taxon>
        <taxon>Pleurodeles</taxon>
    </lineage>
</organism>
<reference evidence="1" key="1">
    <citation type="journal article" date="2022" name="bioRxiv">
        <title>Sequencing and chromosome-scale assembly of the giantPleurodeles waltlgenome.</title>
        <authorList>
            <person name="Brown T."/>
            <person name="Elewa A."/>
            <person name="Iarovenko S."/>
            <person name="Subramanian E."/>
            <person name="Araus A.J."/>
            <person name="Petzold A."/>
            <person name="Susuki M."/>
            <person name="Suzuki K.-i.T."/>
            <person name="Hayashi T."/>
            <person name="Toyoda A."/>
            <person name="Oliveira C."/>
            <person name="Osipova E."/>
            <person name="Leigh N.D."/>
            <person name="Simon A."/>
            <person name="Yun M.H."/>
        </authorList>
    </citation>
    <scope>NUCLEOTIDE SEQUENCE</scope>
    <source>
        <strain evidence="1">20211129_DDA</strain>
        <tissue evidence="1">Liver</tissue>
    </source>
</reference>
<evidence type="ECO:0000313" key="2">
    <source>
        <dbReference type="Proteomes" id="UP001066276"/>
    </source>
</evidence>
<keyword evidence="2" id="KW-1185">Reference proteome</keyword>
<comment type="caution">
    <text evidence="1">The sequence shown here is derived from an EMBL/GenBank/DDBJ whole genome shotgun (WGS) entry which is preliminary data.</text>
</comment>
<name>A0AAV7VNC6_PLEWA</name>
<proteinExistence type="predicted"/>
<accession>A0AAV7VNC6</accession>